<name>A0ABY3LBU0_9GAMM</name>
<proteinExistence type="predicted"/>
<reference evidence="1 2" key="1">
    <citation type="submission" date="2018-10" db="EMBL/GenBank/DDBJ databases">
        <title>Draft genome sequence of Pantoea vagans isolated from corpses of the sugarcane aphid Melanaphis sacchari Zehntner.</title>
        <authorList>
            <person name="Toledo E."/>
            <person name="Pena G."/>
            <person name="Lozano L."/>
        </authorList>
    </citation>
    <scope>NUCLEOTIDE SEQUENCE [LARGE SCALE GENOMIC DNA]</scope>
    <source>
        <strain evidence="1 2">ET-90</strain>
    </source>
</reference>
<keyword evidence="2" id="KW-1185">Reference proteome</keyword>
<sequence>MSLTKYTRRLSSCIFVGCVHSPESLTHVSSSGFVLLPPQCNPKSFGYIRMTRSYAWYRN</sequence>
<gene>
    <name evidence="1" type="ORF">D9O29_19045</name>
</gene>
<organism evidence="1 2">
    <name type="scientific">Pantoea vagans</name>
    <dbReference type="NCBI Taxonomy" id="470934"/>
    <lineage>
        <taxon>Bacteria</taxon>
        <taxon>Pseudomonadati</taxon>
        <taxon>Pseudomonadota</taxon>
        <taxon>Gammaproteobacteria</taxon>
        <taxon>Enterobacterales</taxon>
        <taxon>Erwiniaceae</taxon>
        <taxon>Pantoea</taxon>
    </lineage>
</organism>
<evidence type="ECO:0000313" key="2">
    <source>
        <dbReference type="Proteomes" id="UP000426772"/>
    </source>
</evidence>
<dbReference type="EMBL" id="RCNL01000009">
    <property type="protein sequence ID" value="TXL76211.1"/>
    <property type="molecule type" value="Genomic_DNA"/>
</dbReference>
<accession>A0ABY3LBU0</accession>
<evidence type="ECO:0000313" key="1">
    <source>
        <dbReference type="EMBL" id="TXL76211.1"/>
    </source>
</evidence>
<protein>
    <submittedName>
        <fullName evidence="1">Uncharacterized protein</fullName>
    </submittedName>
</protein>
<comment type="caution">
    <text evidence="1">The sequence shown here is derived from an EMBL/GenBank/DDBJ whole genome shotgun (WGS) entry which is preliminary data.</text>
</comment>
<dbReference type="Proteomes" id="UP000426772">
    <property type="component" value="Unassembled WGS sequence"/>
</dbReference>